<dbReference type="Proteomes" id="UP000031512">
    <property type="component" value="Chromosome 3"/>
</dbReference>
<reference evidence="2 3" key="1">
    <citation type="journal article" date="2012" name="BMC Genomics">
        <title>Comparative genomic analysis and phylogenetic position of Theileria equi.</title>
        <authorList>
            <person name="Kappmeyer L.S."/>
            <person name="Thiagarajan M."/>
            <person name="Herndon D.R."/>
            <person name="Ramsay J.D."/>
            <person name="Caler E."/>
            <person name="Djikeng A."/>
            <person name="Gillespie J.J."/>
            <person name="Lau A.O."/>
            <person name="Roalson E.H."/>
            <person name="Silva J.C."/>
            <person name="Silva M.G."/>
            <person name="Suarez C.E."/>
            <person name="Ueti M.W."/>
            <person name="Nene V.M."/>
            <person name="Mealey R.H."/>
            <person name="Knowles D.P."/>
            <person name="Brayton K.A."/>
        </authorList>
    </citation>
    <scope>NUCLEOTIDE SEQUENCE [LARGE SCALE GENOMIC DNA]</scope>
    <source>
        <strain evidence="2 3">WA</strain>
    </source>
</reference>
<protein>
    <submittedName>
        <fullName evidence="2">Uncharacterized protein</fullName>
    </submittedName>
</protein>
<proteinExistence type="predicted"/>
<evidence type="ECO:0000256" key="1">
    <source>
        <dbReference type="SAM" id="MobiDB-lite"/>
    </source>
</evidence>
<accession>L0B1U5</accession>
<keyword evidence="3" id="KW-1185">Reference proteome</keyword>
<evidence type="ECO:0000313" key="3">
    <source>
        <dbReference type="Proteomes" id="UP000031512"/>
    </source>
</evidence>
<feature type="compositionally biased region" description="Polar residues" evidence="1">
    <location>
        <begin position="177"/>
        <end position="186"/>
    </location>
</feature>
<feature type="region of interest" description="Disordered" evidence="1">
    <location>
        <begin position="177"/>
        <end position="218"/>
    </location>
</feature>
<gene>
    <name evidence="2" type="ORF">BEWA_006300</name>
</gene>
<feature type="compositionally biased region" description="Polar residues" evidence="1">
    <location>
        <begin position="205"/>
        <end position="217"/>
    </location>
</feature>
<dbReference type="KEGG" id="beq:BEWA_006300"/>
<feature type="region of interest" description="Disordered" evidence="1">
    <location>
        <begin position="44"/>
        <end position="85"/>
    </location>
</feature>
<feature type="compositionally biased region" description="Polar residues" evidence="1">
    <location>
        <begin position="109"/>
        <end position="121"/>
    </location>
</feature>
<name>L0B1U5_THEEQ</name>
<evidence type="ECO:0000313" key="2">
    <source>
        <dbReference type="EMBL" id="AFZ81221.1"/>
    </source>
</evidence>
<dbReference type="RefSeq" id="XP_004830887.1">
    <property type="nucleotide sequence ID" value="XM_004830830.1"/>
</dbReference>
<sequence length="284" mass="31829">MPRVYYDYYRKRSNSIDSDSSCSCGECACDSSYSSSCCSSDCDSTSSFEDTPRFEVSGRRYGSTPRSPDVRSAPEHPRQGVSVPDTLVANGEPIANTIELTTNTQTNKSLGETSVTSSTERPCTPTRDQNRQRVDFTINEVHSGDMQKEIDEIEMLLNDSYIQDFDTDEHLGKVTNANSHTTSLSNYTDTSYYGSGYSTDDPEGNTPNSQEESTTSDPYGRVIFSADCAWPSGFNNIQWNIENNREYDISELYAMLVSLDLPTYMYIMENVLDECVRREIEGCN</sequence>
<feature type="compositionally biased region" description="Basic and acidic residues" evidence="1">
    <location>
        <begin position="68"/>
        <end position="78"/>
    </location>
</feature>
<dbReference type="AlphaFoldDB" id="L0B1U5"/>
<feature type="compositionally biased region" description="Low complexity" evidence="1">
    <location>
        <begin position="187"/>
        <end position="199"/>
    </location>
</feature>
<organism evidence="2 3">
    <name type="scientific">Theileria equi strain WA</name>
    <dbReference type="NCBI Taxonomy" id="1537102"/>
    <lineage>
        <taxon>Eukaryota</taxon>
        <taxon>Sar</taxon>
        <taxon>Alveolata</taxon>
        <taxon>Apicomplexa</taxon>
        <taxon>Aconoidasida</taxon>
        <taxon>Piroplasmida</taxon>
        <taxon>Theileriidae</taxon>
        <taxon>Theileria</taxon>
    </lineage>
</organism>
<feature type="region of interest" description="Disordered" evidence="1">
    <location>
        <begin position="109"/>
        <end position="128"/>
    </location>
</feature>
<dbReference type="VEuPathDB" id="PiroplasmaDB:BEWA_006300"/>
<dbReference type="eggNOG" id="ENOG502QXPM">
    <property type="taxonomic scope" value="Eukaryota"/>
</dbReference>
<dbReference type="GeneID" id="15806392"/>
<dbReference type="OrthoDB" id="362006at2759"/>
<dbReference type="EMBL" id="CP001670">
    <property type="protein sequence ID" value="AFZ81221.1"/>
    <property type="molecule type" value="Genomic_DNA"/>
</dbReference>